<dbReference type="Gene3D" id="3.40.50.200">
    <property type="entry name" value="Peptidase S8/S53 domain"/>
    <property type="match status" value="1"/>
</dbReference>
<evidence type="ECO:0000256" key="3">
    <source>
        <dbReference type="ARBA" id="ARBA00011073"/>
    </source>
</evidence>
<dbReference type="Pfam" id="PF00082">
    <property type="entry name" value="Peptidase_S8"/>
    <property type="match status" value="1"/>
</dbReference>
<evidence type="ECO:0000256" key="2">
    <source>
        <dbReference type="ARBA" id="ARBA00004613"/>
    </source>
</evidence>
<dbReference type="Pfam" id="PF13205">
    <property type="entry name" value="Big_5"/>
    <property type="match status" value="1"/>
</dbReference>
<dbReference type="InterPro" id="IPR032812">
    <property type="entry name" value="SbsA_Ig"/>
</dbReference>
<dbReference type="PROSITE" id="PS00136">
    <property type="entry name" value="SUBTILASE_ASP"/>
    <property type="match status" value="1"/>
</dbReference>
<dbReference type="Gene3D" id="2.60.40.1220">
    <property type="match status" value="1"/>
</dbReference>
<evidence type="ECO:0000256" key="13">
    <source>
        <dbReference type="SAM" id="SignalP"/>
    </source>
</evidence>
<dbReference type="InterPro" id="IPR023828">
    <property type="entry name" value="Peptidase_S8_Ser-AS"/>
</dbReference>
<protein>
    <recommendedName>
        <fullName evidence="18">Peptidase S8/S53 domain-containing protein</fullName>
    </recommendedName>
</protein>
<dbReference type="PROSITE" id="PS00138">
    <property type="entry name" value="SUBTILASE_SER"/>
    <property type="match status" value="1"/>
</dbReference>
<dbReference type="GO" id="GO:0005576">
    <property type="term" value="C:extracellular region"/>
    <property type="evidence" value="ECO:0007669"/>
    <property type="project" value="UniProtKB-SubCell"/>
</dbReference>
<keyword evidence="8 11" id="KW-0378">Hydrolase</keyword>
<evidence type="ECO:0000256" key="10">
    <source>
        <dbReference type="ARBA" id="ARBA00022837"/>
    </source>
</evidence>
<feature type="signal peptide" evidence="13">
    <location>
        <begin position="1"/>
        <end position="24"/>
    </location>
</feature>
<dbReference type="SUPFAM" id="SSF54897">
    <property type="entry name" value="Protease propeptides/inhibitors"/>
    <property type="match status" value="1"/>
</dbReference>
<feature type="active site" description="Charge relay system" evidence="11">
    <location>
        <position position="179"/>
    </location>
</feature>
<keyword evidence="10" id="KW-0106">Calcium</keyword>
<sequence length="564" mass="60048">MNKQWIKWMAVPALLLSFTSHPLAAQPADDHKEEVIIVYKNATGKKKALAESVEVDHQFKYAPAVSVTMEQSDVNKLKKDRNIAYIEKNVVFKLKGTKSKVVTKKQVDNAKASAFVSSEESQWSYQTVKANEAAQKGITGKGVKVAVIDSGIAPHSDLAIAGGTSTVDYTSSWVDDNGHGTHVAGIIAARRNGSGIVGVAPDAKLYAVKTMDKDGEGTLQDILEGIDWSIANGMDIINMSLGTEADSRMMHDMIDKAYQKGIVVVGAAGNDGTADGTGNTVDYPAKYDSVIAVAAIDNYLKRGSFSSTGNEVEVSAPGVKVLSTYTSGYYAYMSGTSQATPHITGLLALLKQQNPTLSGSALRKELLKHITDLGAAGRDPLYGYGLATYGEASPTAPVSTVTPAPAPDNTLLTALEEAANKLVQANSTKKLWDYDSARQAISKLPDQQEKSKLQLQLDQIRQQLGLAEFSSLLNISPTHTLTIRFSQSIDPKSVTPSSVFVRNEGEFVNGLALSTSSDGKIVTIQAPSAGYVSGGTYFLYVDTTVTSPAGKALKAPVIVRFTVS</sequence>
<dbReference type="PROSITE" id="PS51892">
    <property type="entry name" value="SUBTILASE"/>
    <property type="match status" value="1"/>
</dbReference>
<comment type="similarity">
    <text evidence="3 11 12">Belongs to the peptidase S8 family.</text>
</comment>
<gene>
    <name evidence="16" type="ORF">A8F95_04875</name>
</gene>
<keyword evidence="17" id="KW-1185">Reference proteome</keyword>
<dbReference type="InterPro" id="IPR014755">
    <property type="entry name" value="Cu-Rt/internalin_Ig-like"/>
</dbReference>
<evidence type="ECO:0000256" key="7">
    <source>
        <dbReference type="ARBA" id="ARBA00022729"/>
    </source>
</evidence>
<dbReference type="Gene3D" id="3.30.70.80">
    <property type="entry name" value="Peptidase S8 propeptide/proteinase inhibitor I9"/>
    <property type="match status" value="1"/>
</dbReference>
<evidence type="ECO:0000256" key="6">
    <source>
        <dbReference type="ARBA" id="ARBA00022723"/>
    </source>
</evidence>
<evidence type="ECO:0000256" key="8">
    <source>
        <dbReference type="ARBA" id="ARBA00022801"/>
    </source>
</evidence>
<keyword evidence="9 11" id="KW-0720">Serine protease</keyword>
<dbReference type="InterPro" id="IPR000209">
    <property type="entry name" value="Peptidase_S8/S53_dom"/>
</dbReference>
<evidence type="ECO:0000256" key="11">
    <source>
        <dbReference type="PROSITE-ProRule" id="PRU01240"/>
    </source>
</evidence>
<evidence type="ECO:0000256" key="9">
    <source>
        <dbReference type="ARBA" id="ARBA00022825"/>
    </source>
</evidence>
<evidence type="ECO:0000259" key="14">
    <source>
        <dbReference type="Pfam" id="PF00082"/>
    </source>
</evidence>
<dbReference type="AlphaFoldDB" id="A0A1B9AYA0"/>
<dbReference type="Proteomes" id="UP000092578">
    <property type="component" value="Unassembled WGS sequence"/>
</dbReference>
<keyword evidence="4" id="KW-0964">Secreted</keyword>
<dbReference type="GO" id="GO:0046872">
    <property type="term" value="F:metal ion binding"/>
    <property type="evidence" value="ECO:0007669"/>
    <property type="project" value="UniProtKB-KW"/>
</dbReference>
<dbReference type="InterPro" id="IPR036852">
    <property type="entry name" value="Peptidase_S8/S53_dom_sf"/>
</dbReference>
<dbReference type="InterPro" id="IPR034202">
    <property type="entry name" value="Subtilisin_Carlsberg-like"/>
</dbReference>
<evidence type="ECO:0000313" key="17">
    <source>
        <dbReference type="Proteomes" id="UP000092578"/>
    </source>
</evidence>
<dbReference type="RefSeq" id="WP_065410107.1">
    <property type="nucleotide sequence ID" value="NZ_MAYT01000012.1"/>
</dbReference>
<name>A0A1B9AYA0_9BACI</name>
<keyword evidence="6" id="KW-0479">Metal-binding</keyword>
<feature type="active site" description="Charge relay system" evidence="11">
    <location>
        <position position="337"/>
    </location>
</feature>
<proteinExistence type="inferred from homology"/>
<comment type="cofactor">
    <cofactor evidence="1">
        <name>Ca(2+)</name>
        <dbReference type="ChEBI" id="CHEBI:29108"/>
    </cofactor>
</comment>
<evidence type="ECO:0000259" key="15">
    <source>
        <dbReference type="Pfam" id="PF13205"/>
    </source>
</evidence>
<dbReference type="InterPro" id="IPR050131">
    <property type="entry name" value="Peptidase_S8_subtilisin-like"/>
</dbReference>
<dbReference type="InterPro" id="IPR022398">
    <property type="entry name" value="Peptidase_S8_His-AS"/>
</dbReference>
<evidence type="ECO:0000256" key="5">
    <source>
        <dbReference type="ARBA" id="ARBA00022670"/>
    </source>
</evidence>
<dbReference type="InterPro" id="IPR037045">
    <property type="entry name" value="S8pro/Inhibitor_I9_sf"/>
</dbReference>
<keyword evidence="5 11" id="KW-0645">Protease</keyword>
<dbReference type="PRINTS" id="PR00723">
    <property type="entry name" value="SUBTILISIN"/>
</dbReference>
<dbReference type="EMBL" id="MAYT01000012">
    <property type="protein sequence ID" value="OCA88780.1"/>
    <property type="molecule type" value="Genomic_DNA"/>
</dbReference>
<comment type="subcellular location">
    <subcellularLocation>
        <location evidence="2">Secreted</location>
    </subcellularLocation>
</comment>
<keyword evidence="7 13" id="KW-0732">Signal</keyword>
<dbReference type="CDD" id="cd07477">
    <property type="entry name" value="Peptidases_S8_Subtilisin_subset"/>
    <property type="match status" value="1"/>
</dbReference>
<dbReference type="PANTHER" id="PTHR43806:SF11">
    <property type="entry name" value="CEREVISIN-RELATED"/>
    <property type="match status" value="1"/>
</dbReference>
<evidence type="ECO:0000256" key="12">
    <source>
        <dbReference type="RuleBase" id="RU003355"/>
    </source>
</evidence>
<evidence type="ECO:0000313" key="16">
    <source>
        <dbReference type="EMBL" id="OCA88780.1"/>
    </source>
</evidence>
<accession>A0A1B9AYA0</accession>
<evidence type="ECO:0000256" key="1">
    <source>
        <dbReference type="ARBA" id="ARBA00001913"/>
    </source>
</evidence>
<comment type="caution">
    <text evidence="16">The sequence shown here is derived from an EMBL/GenBank/DDBJ whole genome shotgun (WGS) entry which is preliminary data.</text>
</comment>
<dbReference type="SUPFAM" id="SSF52743">
    <property type="entry name" value="Subtilisin-like"/>
    <property type="match status" value="1"/>
</dbReference>
<feature type="chain" id="PRO_5039244837" description="Peptidase S8/S53 domain-containing protein" evidence="13">
    <location>
        <begin position="25"/>
        <end position="564"/>
    </location>
</feature>
<feature type="active site" description="Charge relay system" evidence="11">
    <location>
        <position position="149"/>
    </location>
</feature>
<feature type="domain" description="SbsA Ig-like" evidence="15">
    <location>
        <begin position="474"/>
        <end position="562"/>
    </location>
</feature>
<dbReference type="PROSITE" id="PS00137">
    <property type="entry name" value="SUBTILASE_HIS"/>
    <property type="match status" value="1"/>
</dbReference>
<dbReference type="InterPro" id="IPR015500">
    <property type="entry name" value="Peptidase_S8_subtilisin-rel"/>
</dbReference>
<evidence type="ECO:0008006" key="18">
    <source>
        <dbReference type="Google" id="ProtNLM"/>
    </source>
</evidence>
<dbReference type="GO" id="GO:0004252">
    <property type="term" value="F:serine-type endopeptidase activity"/>
    <property type="evidence" value="ECO:0007669"/>
    <property type="project" value="UniProtKB-UniRule"/>
</dbReference>
<evidence type="ECO:0000256" key="4">
    <source>
        <dbReference type="ARBA" id="ARBA00022525"/>
    </source>
</evidence>
<reference evidence="17" key="1">
    <citation type="submission" date="2016-05" db="EMBL/GenBank/DDBJ databases">
        <authorList>
            <person name="Liu B."/>
            <person name="Wang J."/>
            <person name="Zhu Y."/>
            <person name="Liu G."/>
            <person name="Chen Q."/>
            <person name="Chen Z."/>
            <person name="Lan J."/>
            <person name="Che J."/>
            <person name="Ge C."/>
            <person name="Shi H."/>
            <person name="Pan Z."/>
            <person name="Liu X."/>
        </authorList>
    </citation>
    <scope>NUCLEOTIDE SEQUENCE [LARGE SCALE GENOMIC DNA]</scope>
    <source>
        <strain evidence="17">FJAT-27215</strain>
    </source>
</reference>
<organism evidence="16 17">
    <name type="scientific">Pseudobacillus wudalianchiensis</name>
    <dbReference type="NCBI Taxonomy" id="1743143"/>
    <lineage>
        <taxon>Bacteria</taxon>
        <taxon>Bacillati</taxon>
        <taxon>Bacillota</taxon>
        <taxon>Bacilli</taxon>
        <taxon>Bacillales</taxon>
        <taxon>Bacillaceae</taxon>
        <taxon>Pseudobacillus</taxon>
    </lineage>
</organism>
<feature type="domain" description="Peptidase S8/S53" evidence="14">
    <location>
        <begin position="140"/>
        <end position="385"/>
    </location>
</feature>
<dbReference type="PANTHER" id="PTHR43806">
    <property type="entry name" value="PEPTIDASE S8"/>
    <property type="match status" value="1"/>
</dbReference>
<dbReference type="InterPro" id="IPR023827">
    <property type="entry name" value="Peptidase_S8_Asp-AS"/>
</dbReference>
<dbReference type="GO" id="GO:0006508">
    <property type="term" value="P:proteolysis"/>
    <property type="evidence" value="ECO:0007669"/>
    <property type="project" value="UniProtKB-KW"/>
</dbReference>